<comment type="catalytic activity">
    <reaction evidence="8 9">
        <text>L-glutamine + H2O = L-glutamate + NH4(+)</text>
        <dbReference type="Rhea" id="RHEA:15889"/>
        <dbReference type="ChEBI" id="CHEBI:15377"/>
        <dbReference type="ChEBI" id="CHEBI:28938"/>
        <dbReference type="ChEBI" id="CHEBI:29985"/>
        <dbReference type="ChEBI" id="CHEBI:58359"/>
        <dbReference type="EC" id="3.5.1.2"/>
    </reaction>
</comment>
<keyword evidence="3 9" id="KW-0378">Hydrolase</keyword>
<protein>
    <recommendedName>
        <fullName evidence="9">Imidazole glycerol phosphate synthase hisHF</fullName>
    </recommendedName>
    <domain>
        <recommendedName>
            <fullName evidence="9">Glutaminase</fullName>
            <ecNumber evidence="9">3.5.1.2</ecNumber>
        </recommendedName>
    </domain>
    <domain>
        <recommendedName>
            <fullName evidence="9">Cyclase</fullName>
        </recommendedName>
    </domain>
</protein>
<evidence type="ECO:0000256" key="6">
    <source>
        <dbReference type="ARBA" id="ARBA00023239"/>
    </source>
</evidence>
<dbReference type="EMBL" id="QPKB01000014">
    <property type="protein sequence ID" value="RWR97589.1"/>
    <property type="molecule type" value="Genomic_DNA"/>
</dbReference>
<dbReference type="PIRSF" id="PIRSF036936">
    <property type="entry name" value="IGPS_HisHF"/>
    <property type="match status" value="1"/>
</dbReference>
<dbReference type="PANTHER" id="PTHR21235:SF2">
    <property type="entry name" value="IMIDAZOLE GLYCEROL PHOSPHATE SYNTHASE HISHF"/>
    <property type="match status" value="1"/>
</dbReference>
<feature type="active site" description="For GATase activity" evidence="10">
    <location>
        <position position="132"/>
    </location>
</feature>
<dbReference type="GO" id="GO:0000107">
    <property type="term" value="F:imidazoleglycerol-phosphate synthase activity"/>
    <property type="evidence" value="ECO:0007669"/>
    <property type="project" value="UniProtKB-UniRule"/>
</dbReference>
<evidence type="ECO:0000256" key="5">
    <source>
        <dbReference type="ARBA" id="ARBA00023102"/>
    </source>
</evidence>
<dbReference type="PANTHER" id="PTHR21235">
    <property type="entry name" value="IMIDAZOLE GLYCEROL PHOSPHATE SYNTHASE SUBUNIT HISF/H IGP SYNTHASE SUBUNIT HISF/H"/>
    <property type="match status" value="1"/>
</dbReference>
<dbReference type="Pfam" id="PF00977">
    <property type="entry name" value="His_biosynth"/>
    <property type="match status" value="1"/>
</dbReference>
<comment type="subcellular location">
    <subcellularLocation>
        <location evidence="9">Plastid</location>
        <location evidence="9">Chloroplast</location>
    </subcellularLocation>
</comment>
<evidence type="ECO:0000256" key="10">
    <source>
        <dbReference type="PIRSR" id="PIRSR036936-1"/>
    </source>
</evidence>
<dbReference type="GO" id="GO:0009507">
    <property type="term" value="C:chloroplast"/>
    <property type="evidence" value="ECO:0007669"/>
    <property type="project" value="UniProtKB-SubCell"/>
</dbReference>
<feature type="active site" evidence="10">
    <location>
        <position position="280"/>
    </location>
</feature>
<dbReference type="GO" id="GO:0000105">
    <property type="term" value="P:L-histidine biosynthetic process"/>
    <property type="evidence" value="ECO:0007669"/>
    <property type="project" value="UniProtKB-UniRule"/>
</dbReference>
<dbReference type="SUPFAM" id="SSF52317">
    <property type="entry name" value="Class I glutamine amidotransferase-like"/>
    <property type="match status" value="1"/>
</dbReference>
<reference evidence="14 15" key="1">
    <citation type="journal article" date="2019" name="Nat. Plants">
        <title>Stout camphor tree genome fills gaps in understanding of flowering plant genome evolution.</title>
        <authorList>
            <person name="Chaw S.M."/>
            <person name="Liu Y.C."/>
            <person name="Wu Y.W."/>
            <person name="Wang H.Y."/>
            <person name="Lin C.I."/>
            <person name="Wu C.S."/>
            <person name="Ke H.M."/>
            <person name="Chang L.Y."/>
            <person name="Hsu C.Y."/>
            <person name="Yang H.T."/>
            <person name="Sudianto E."/>
            <person name="Hsu M.H."/>
            <person name="Wu K.P."/>
            <person name="Wang L.N."/>
            <person name="Leebens-Mack J.H."/>
            <person name="Tsai I.J."/>
        </authorList>
    </citation>
    <scope>NUCLEOTIDE SEQUENCE [LARGE SCALE GENOMIC DNA]</scope>
    <source>
        <strain evidence="15">cv. Chaw 1501</strain>
        <tissue evidence="14">Young leaves</tissue>
    </source>
</reference>
<dbReference type="InterPro" id="IPR013785">
    <property type="entry name" value="Aldolase_TIM"/>
</dbReference>
<evidence type="ECO:0000259" key="13">
    <source>
        <dbReference type="Pfam" id="PF00117"/>
    </source>
</evidence>
<evidence type="ECO:0000256" key="11">
    <source>
        <dbReference type="RuleBase" id="RU003657"/>
    </source>
</evidence>
<feature type="active site" description="For GATase activity" evidence="10">
    <location>
        <position position="239"/>
    </location>
</feature>
<dbReference type="EC" id="3.5.1.2" evidence="9"/>
<dbReference type="NCBIfam" id="TIGR01855">
    <property type="entry name" value="IMP_synth_hisH"/>
    <property type="match status" value="1"/>
</dbReference>
<dbReference type="HAMAP" id="MF_00278">
    <property type="entry name" value="HisH"/>
    <property type="match status" value="1"/>
</dbReference>
<evidence type="ECO:0000256" key="3">
    <source>
        <dbReference type="ARBA" id="ARBA00022801"/>
    </source>
</evidence>
<evidence type="ECO:0000256" key="7">
    <source>
        <dbReference type="ARBA" id="ARBA00047838"/>
    </source>
</evidence>
<feature type="active site" evidence="10">
    <location>
        <position position="402"/>
    </location>
</feature>
<dbReference type="AlphaFoldDB" id="A0A443Q3M2"/>
<dbReference type="Gene3D" id="3.20.20.70">
    <property type="entry name" value="Aldolase class I"/>
    <property type="match status" value="2"/>
</dbReference>
<evidence type="ECO:0000313" key="15">
    <source>
        <dbReference type="Proteomes" id="UP000283530"/>
    </source>
</evidence>
<organism evidence="14 15">
    <name type="scientific">Cinnamomum micranthum f. kanehirae</name>
    <dbReference type="NCBI Taxonomy" id="337451"/>
    <lineage>
        <taxon>Eukaryota</taxon>
        <taxon>Viridiplantae</taxon>
        <taxon>Streptophyta</taxon>
        <taxon>Embryophyta</taxon>
        <taxon>Tracheophyta</taxon>
        <taxon>Spermatophyta</taxon>
        <taxon>Magnoliopsida</taxon>
        <taxon>Magnoliidae</taxon>
        <taxon>Laurales</taxon>
        <taxon>Lauraceae</taxon>
        <taxon>Cinnamomum</taxon>
    </lineage>
</organism>
<evidence type="ECO:0000256" key="2">
    <source>
        <dbReference type="ARBA" id="ARBA00022605"/>
    </source>
</evidence>
<dbReference type="InterPro" id="IPR006062">
    <property type="entry name" value="His_biosynth"/>
</dbReference>
<dbReference type="InterPro" id="IPR004651">
    <property type="entry name" value="HisF"/>
</dbReference>
<evidence type="ECO:0000256" key="9">
    <source>
        <dbReference type="PIRNR" id="PIRNR036936"/>
    </source>
</evidence>
<accession>A0A443Q3M2</accession>
<comment type="similarity">
    <text evidence="11">Belongs to the HisA/HisF family.</text>
</comment>
<proteinExistence type="inferred from homology"/>
<dbReference type="UniPathway" id="UPA00031">
    <property type="reaction ID" value="UER00010"/>
</dbReference>
<evidence type="ECO:0000256" key="12">
    <source>
        <dbReference type="SAM" id="MobiDB-lite"/>
    </source>
</evidence>
<dbReference type="InterPro" id="IPR017926">
    <property type="entry name" value="GATASE"/>
</dbReference>
<evidence type="ECO:0000313" key="14">
    <source>
        <dbReference type="EMBL" id="RWR97589.1"/>
    </source>
</evidence>
<comment type="pathway">
    <text evidence="1 9">Amino-acid biosynthesis; L-histidine biosynthesis; L-histidine from 5-phospho-alpha-D-ribose 1-diphosphate: step 5/9.</text>
</comment>
<comment type="similarity">
    <text evidence="9">In the C-terminal section; belongs to the HisA/HisF family.</text>
</comment>
<dbReference type="OrthoDB" id="10254903at2759"/>
<dbReference type="InterPro" id="IPR010139">
    <property type="entry name" value="Imidazole-glycPsynth_HisH"/>
</dbReference>
<dbReference type="GO" id="GO:0016829">
    <property type="term" value="F:lyase activity"/>
    <property type="evidence" value="ECO:0007669"/>
    <property type="project" value="UniProtKB-KW"/>
</dbReference>
<evidence type="ECO:0000256" key="4">
    <source>
        <dbReference type="ARBA" id="ARBA00022962"/>
    </source>
</evidence>
<evidence type="ECO:0000256" key="1">
    <source>
        <dbReference type="ARBA" id="ARBA00005091"/>
    </source>
</evidence>
<keyword evidence="5 9" id="KW-0368">Histidine biosynthesis</keyword>
<keyword evidence="2 9" id="KW-0028">Amino-acid biosynthesis</keyword>
<keyword evidence="9" id="KW-0934">Plastid</keyword>
<dbReference type="Gene3D" id="3.40.50.880">
    <property type="match status" value="1"/>
</dbReference>
<dbReference type="CDD" id="cd01748">
    <property type="entry name" value="GATase1_IGP_Synthase"/>
    <property type="match status" value="1"/>
</dbReference>
<evidence type="ECO:0000256" key="8">
    <source>
        <dbReference type="ARBA" id="ARBA00049534"/>
    </source>
</evidence>
<sequence>MEAAPFSSSSPSVPRLRSSSPSTLLYSRHRSLRKKPLFNPNHFSIRASSNGDRAVTLLDYGAGNVRSVRNAIRFLGFDIKDVQKPEDILNASRLIFPGVGAFAAAIDVLNQNGMAEALCTYIERDCPFLGICLGLQLLFESSEENGPVKGLGLIPGTVGRFDSSNSFRVPHIGWNSVQVAKDAGILDDIGDRHVYFVHSYRAIPSEANKEWISSTCNYGVDFIASISKGNTHAVQFHPEKSGDVGLSVLRRFLGMPKSNSTKLAQGKASKLAKRVIACLDVRTNDKGDLVVTKGDQYDVREHTKEKEVRNLGKPVELAGQYYKDGADEVTFLNITGFRDFPLGDLPMLKVLRYTSENVFVPLTVGGGIRDFTDGNGRYYSSLEVASEYFRSGADKAVVVSIDPRRVYLKNPDDVEFKAVKVKRPGPHGEGYAWYQCTVNGGREGRPIGAYELAKAVEQLGAGEILLNCIDCDGQGQGFDIDLIKLISDAVTIPVIASSGAGTVEHFSEVFQNTGASAALAAGIFHRKEVPILSVKEHLSKEGIEVRM</sequence>
<feature type="compositionally biased region" description="Low complexity" evidence="12">
    <location>
        <begin position="7"/>
        <end position="22"/>
    </location>
</feature>
<dbReference type="FunFam" id="3.40.50.880:FF:000036">
    <property type="entry name" value="Imidazole glycerol phosphate synthase hisHF"/>
    <property type="match status" value="1"/>
</dbReference>
<dbReference type="InterPro" id="IPR029062">
    <property type="entry name" value="Class_I_gatase-like"/>
</dbReference>
<dbReference type="PROSITE" id="PS51273">
    <property type="entry name" value="GATASE_TYPE_1"/>
    <property type="match status" value="1"/>
</dbReference>
<dbReference type="STRING" id="337451.A0A443Q3M2"/>
<dbReference type="GO" id="GO:0004359">
    <property type="term" value="F:glutaminase activity"/>
    <property type="evidence" value="ECO:0007669"/>
    <property type="project" value="UniProtKB-EC"/>
</dbReference>
<dbReference type="Proteomes" id="UP000283530">
    <property type="component" value="Unassembled WGS sequence"/>
</dbReference>
<dbReference type="InterPro" id="IPR014640">
    <property type="entry name" value="IGPS_HisHF"/>
</dbReference>
<dbReference type="InterPro" id="IPR011060">
    <property type="entry name" value="RibuloseP-bd_barrel"/>
</dbReference>
<keyword evidence="9" id="KW-0150">Chloroplast</keyword>
<comment type="function">
    <text evidence="9">IGPS catalyzes the conversion of PRFAR and glutamine to IGP, AICAR and glutamate. The glutaminase domain produces the ammonia necessary for the cyclase domain to produce IGP and AICAR from PRFAR. The ammonia is channeled to the active site of the cyclase domain.</text>
</comment>
<name>A0A443Q3M2_9MAGN</name>
<dbReference type="SUPFAM" id="SSF51366">
    <property type="entry name" value="Ribulose-phoshate binding barrel"/>
    <property type="match status" value="1"/>
</dbReference>
<gene>
    <name evidence="14" type="ORF">CKAN_02703200</name>
</gene>
<comment type="caution">
    <text evidence="14">The sequence shown here is derived from an EMBL/GenBank/DDBJ whole genome shotgun (WGS) entry which is preliminary data.</text>
</comment>
<dbReference type="CDD" id="cd04731">
    <property type="entry name" value="HisF"/>
    <property type="match status" value="1"/>
</dbReference>
<feature type="active site" description="For GATase activity" evidence="10">
    <location>
        <position position="237"/>
    </location>
</feature>
<keyword evidence="4 9" id="KW-0315">Glutamine amidotransferase</keyword>
<feature type="domain" description="Glutamine amidotransferase" evidence="13">
    <location>
        <begin position="57"/>
        <end position="250"/>
    </location>
</feature>
<keyword evidence="9" id="KW-0511">Multifunctional enzyme</keyword>
<feature type="region of interest" description="Disordered" evidence="12">
    <location>
        <begin position="1"/>
        <end position="22"/>
    </location>
</feature>
<dbReference type="Pfam" id="PF00117">
    <property type="entry name" value="GATase"/>
    <property type="match status" value="1"/>
</dbReference>
<keyword evidence="15" id="KW-1185">Reference proteome</keyword>
<dbReference type="InterPro" id="IPR050064">
    <property type="entry name" value="IGPS_HisA/HisF"/>
</dbReference>
<comment type="catalytic activity">
    <reaction evidence="7 9">
        <text>5-[(5-phospho-1-deoxy-D-ribulos-1-ylimino)methylamino]-1-(5-phospho-beta-D-ribosyl)imidazole-4-carboxamide + L-glutamine = D-erythro-1-(imidazol-4-yl)glycerol 3-phosphate + 5-amino-1-(5-phospho-beta-D-ribosyl)imidazole-4-carboxamide + L-glutamate + H(+)</text>
        <dbReference type="Rhea" id="RHEA:24793"/>
        <dbReference type="ChEBI" id="CHEBI:15378"/>
        <dbReference type="ChEBI" id="CHEBI:29985"/>
        <dbReference type="ChEBI" id="CHEBI:58278"/>
        <dbReference type="ChEBI" id="CHEBI:58359"/>
        <dbReference type="ChEBI" id="CHEBI:58475"/>
        <dbReference type="ChEBI" id="CHEBI:58525"/>
        <dbReference type="EC" id="4.3.2.10"/>
    </reaction>
</comment>
<keyword evidence="6 9" id="KW-0456">Lyase</keyword>